<comment type="similarity">
    <text evidence="6">Belongs to the ABC-4 integral membrane protein family.</text>
</comment>
<evidence type="ECO:0000256" key="1">
    <source>
        <dbReference type="ARBA" id="ARBA00004651"/>
    </source>
</evidence>
<evidence type="ECO:0000256" key="3">
    <source>
        <dbReference type="ARBA" id="ARBA00022692"/>
    </source>
</evidence>
<dbReference type="InterPro" id="IPR003838">
    <property type="entry name" value="ABC3_permease_C"/>
</dbReference>
<dbReference type="RefSeq" id="WP_123209388.1">
    <property type="nucleotide sequence ID" value="NZ_JBHTHO010000014.1"/>
</dbReference>
<dbReference type="InterPro" id="IPR050250">
    <property type="entry name" value="Macrolide_Exporter_MacB"/>
</dbReference>
<evidence type="ECO:0000259" key="8">
    <source>
        <dbReference type="Pfam" id="PF02687"/>
    </source>
</evidence>
<evidence type="ECO:0000256" key="7">
    <source>
        <dbReference type="SAM" id="Phobius"/>
    </source>
</evidence>
<keyword evidence="3 7" id="KW-0812">Transmembrane</keyword>
<evidence type="ECO:0000256" key="6">
    <source>
        <dbReference type="ARBA" id="ARBA00038076"/>
    </source>
</evidence>
<dbReference type="GO" id="GO:0005886">
    <property type="term" value="C:plasma membrane"/>
    <property type="evidence" value="ECO:0007669"/>
    <property type="project" value="UniProtKB-SubCell"/>
</dbReference>
<dbReference type="GO" id="GO:0022857">
    <property type="term" value="F:transmembrane transporter activity"/>
    <property type="evidence" value="ECO:0007669"/>
    <property type="project" value="TreeGrafter"/>
</dbReference>
<sequence length="189" mass="20240">MLGFTFANVLLNANDHATATQALRKIAAQKQGEDIRIDVFDSAASGENMRMLAQAIQLFVLLFSLITALVAVANVFNTLTNSIILRTREFAVLKSVGMGKRDFAKMLVCECAGFAVKGFLIGFVLAATVTYVIYYGSSFSFSSLAFTMPWAYVAAAFAVTLTILGISVAFALRKAQAGSIVDALRAEAV</sequence>
<proteinExistence type="inferred from homology"/>
<feature type="domain" description="ABC3 transporter permease C-terminal" evidence="8">
    <location>
        <begin position="62"/>
        <end position="174"/>
    </location>
</feature>
<accession>A0A3N0AUN0</accession>
<evidence type="ECO:0000313" key="10">
    <source>
        <dbReference type="Proteomes" id="UP000269591"/>
    </source>
</evidence>
<protein>
    <recommendedName>
        <fullName evidence="8">ABC3 transporter permease C-terminal domain-containing protein</fullName>
    </recommendedName>
</protein>
<keyword evidence="5 7" id="KW-0472">Membrane</keyword>
<keyword evidence="4 7" id="KW-1133">Transmembrane helix</keyword>
<evidence type="ECO:0000256" key="5">
    <source>
        <dbReference type="ARBA" id="ARBA00023136"/>
    </source>
</evidence>
<organism evidence="9 10">
    <name type="scientific">Slackia equolifaciens</name>
    <dbReference type="NCBI Taxonomy" id="498718"/>
    <lineage>
        <taxon>Bacteria</taxon>
        <taxon>Bacillati</taxon>
        <taxon>Actinomycetota</taxon>
        <taxon>Coriobacteriia</taxon>
        <taxon>Eggerthellales</taxon>
        <taxon>Eggerthellaceae</taxon>
        <taxon>Slackia</taxon>
    </lineage>
</organism>
<comment type="caution">
    <text evidence="9">The sequence shown here is derived from an EMBL/GenBank/DDBJ whole genome shotgun (WGS) entry which is preliminary data.</text>
</comment>
<feature type="transmembrane region" description="Helical" evidence="7">
    <location>
        <begin position="150"/>
        <end position="172"/>
    </location>
</feature>
<dbReference type="Pfam" id="PF02687">
    <property type="entry name" value="FtsX"/>
    <property type="match status" value="1"/>
</dbReference>
<comment type="subcellular location">
    <subcellularLocation>
        <location evidence="1">Cell membrane</location>
        <topology evidence="1">Multi-pass membrane protein</topology>
    </subcellularLocation>
</comment>
<dbReference type="EMBL" id="QIBX01000017">
    <property type="protein sequence ID" value="RNL38573.1"/>
    <property type="molecule type" value="Genomic_DNA"/>
</dbReference>
<keyword evidence="10" id="KW-1185">Reference proteome</keyword>
<gene>
    <name evidence="9" type="ORF">DMP06_08925</name>
</gene>
<evidence type="ECO:0000313" key="9">
    <source>
        <dbReference type="EMBL" id="RNL38573.1"/>
    </source>
</evidence>
<dbReference type="AlphaFoldDB" id="A0A3N0AUN0"/>
<dbReference type="PANTHER" id="PTHR30572">
    <property type="entry name" value="MEMBRANE COMPONENT OF TRANSPORTER-RELATED"/>
    <property type="match status" value="1"/>
</dbReference>
<feature type="transmembrane region" description="Helical" evidence="7">
    <location>
        <begin position="107"/>
        <end position="134"/>
    </location>
</feature>
<dbReference type="PANTHER" id="PTHR30572:SF4">
    <property type="entry name" value="ABC TRANSPORTER PERMEASE YTRF"/>
    <property type="match status" value="1"/>
</dbReference>
<evidence type="ECO:0000256" key="4">
    <source>
        <dbReference type="ARBA" id="ARBA00022989"/>
    </source>
</evidence>
<dbReference type="Proteomes" id="UP000269591">
    <property type="component" value="Unassembled WGS sequence"/>
</dbReference>
<name>A0A3N0AUN0_9ACTN</name>
<dbReference type="OrthoDB" id="9780560at2"/>
<feature type="transmembrane region" description="Helical" evidence="7">
    <location>
        <begin position="55"/>
        <end position="76"/>
    </location>
</feature>
<keyword evidence="2" id="KW-1003">Cell membrane</keyword>
<reference evidence="10" key="1">
    <citation type="submission" date="2018-05" db="EMBL/GenBank/DDBJ databases">
        <title>Genome Sequencing of selected type strains of the family Eggerthellaceae.</title>
        <authorList>
            <person name="Danylec N."/>
            <person name="Stoll D.A."/>
            <person name="Doetsch A."/>
            <person name="Huch M."/>
        </authorList>
    </citation>
    <scope>NUCLEOTIDE SEQUENCE [LARGE SCALE GENOMIC DNA]</scope>
    <source>
        <strain evidence="10">DSM 24851</strain>
    </source>
</reference>
<evidence type="ECO:0000256" key="2">
    <source>
        <dbReference type="ARBA" id="ARBA00022475"/>
    </source>
</evidence>